<dbReference type="SMART" id="SM00382">
    <property type="entry name" value="AAA"/>
    <property type="match status" value="1"/>
</dbReference>
<dbReference type="SUPFAM" id="SSF52540">
    <property type="entry name" value="P-loop containing nucleoside triphosphate hydrolases"/>
    <property type="match status" value="1"/>
</dbReference>
<sequence length="411" mass="45608">MRWLTPVSRISSSLLSVFLRKQSACKSQALGPIGWVAQHNEGKLAAFQIKGCYLSTSLLGEDLHEYEKDQYDGERVVLEKNANLQLALSHMVADFDRESNLSMCRFFSLRRAPVISTGSLKLDQALGIGGLPKGRMVEIYGKEASGKTTLALHIVKEAQKLGGYCAYLDVENAMEPSLAEAMGVNTENLLFARPSCAEKTLSIVNTLVNSTSVDVIVVDSVAALVSECELNSMIDVESHDVQPRLMTQALRKIQHSLCRSQALVIFVNQVRKSTKPSKGFSDGNEFTCGGSALRFYAAVRMRIMRKELLHFQDKITGISIAVQIMKNKMAPALKKADLEIEFGRGFCREAEIFLAALEHGFIMKEGNGYWIEGKFLKGQREAETYLAENSDVTDQLTNCLRNQLFFRAQDG</sequence>
<dbReference type="InterPro" id="IPR049428">
    <property type="entry name" value="RecA-like_N"/>
</dbReference>
<dbReference type="InterPro" id="IPR013765">
    <property type="entry name" value="DNA_recomb/repair_RecA"/>
</dbReference>
<evidence type="ECO:0000259" key="9">
    <source>
        <dbReference type="PROSITE" id="PS50163"/>
    </source>
</evidence>
<evidence type="ECO:0000256" key="6">
    <source>
        <dbReference type="RuleBase" id="RU003422"/>
    </source>
</evidence>
<gene>
    <name evidence="10" type="ORF">HPP92_001651</name>
</gene>
<keyword evidence="3 6" id="KW-0067">ATP-binding</keyword>
<evidence type="ECO:0000313" key="11">
    <source>
        <dbReference type="Proteomes" id="UP000636800"/>
    </source>
</evidence>
<dbReference type="PANTHER" id="PTHR45900:SF4">
    <property type="entry name" value="DNA REPAIR PROTEIN RECA HOMOLOG 2, MITOCHONDRIAL"/>
    <property type="match status" value="1"/>
</dbReference>
<dbReference type="GO" id="GO:0006281">
    <property type="term" value="P:DNA repair"/>
    <property type="evidence" value="ECO:0007669"/>
    <property type="project" value="InterPro"/>
</dbReference>
<evidence type="ECO:0000256" key="5">
    <source>
        <dbReference type="ARBA" id="ARBA00023172"/>
    </source>
</evidence>
<dbReference type="PRINTS" id="PR00142">
    <property type="entry name" value="RECA"/>
</dbReference>
<dbReference type="GO" id="GO:0005524">
    <property type="term" value="F:ATP binding"/>
    <property type="evidence" value="ECO:0007669"/>
    <property type="project" value="UniProtKB-KW"/>
</dbReference>
<name>A0A835VH92_VANPL</name>
<dbReference type="PROSITE" id="PS50163">
    <property type="entry name" value="RECA_3"/>
    <property type="match status" value="1"/>
</dbReference>
<accession>A0A835VH92</accession>
<reference evidence="10 11" key="1">
    <citation type="journal article" date="2020" name="Nat. Food">
        <title>A phased Vanilla planifolia genome enables genetic improvement of flavour and production.</title>
        <authorList>
            <person name="Hasing T."/>
            <person name="Tang H."/>
            <person name="Brym M."/>
            <person name="Khazi F."/>
            <person name="Huang T."/>
            <person name="Chambers A.H."/>
        </authorList>
    </citation>
    <scope>NUCLEOTIDE SEQUENCE [LARGE SCALE GENOMIC DNA]</scope>
    <source>
        <tissue evidence="10">Leaf</tissue>
    </source>
</reference>
<dbReference type="Proteomes" id="UP000636800">
    <property type="component" value="Chromosome 1"/>
</dbReference>
<feature type="domain" description="RecA family profile 1" evidence="8">
    <location>
        <begin position="111"/>
        <end position="270"/>
    </location>
</feature>
<keyword evidence="7" id="KW-0227">DNA damage</keyword>
<dbReference type="GO" id="GO:0003697">
    <property type="term" value="F:single-stranded DNA binding"/>
    <property type="evidence" value="ECO:0007669"/>
    <property type="project" value="InterPro"/>
</dbReference>
<dbReference type="PROSITE" id="PS50162">
    <property type="entry name" value="RECA_2"/>
    <property type="match status" value="1"/>
</dbReference>
<evidence type="ECO:0000259" key="8">
    <source>
        <dbReference type="PROSITE" id="PS50162"/>
    </source>
</evidence>
<feature type="domain" description="RecA family profile 2" evidence="9">
    <location>
        <begin position="277"/>
        <end position="351"/>
    </location>
</feature>
<keyword evidence="5 7" id="KW-0233">DNA recombination</keyword>
<dbReference type="OrthoDB" id="40902at2759"/>
<dbReference type="GO" id="GO:0006310">
    <property type="term" value="P:DNA recombination"/>
    <property type="evidence" value="ECO:0007669"/>
    <property type="project" value="UniProtKB-KW"/>
</dbReference>
<dbReference type="Pfam" id="PF00154">
    <property type="entry name" value="RecA_N"/>
    <property type="match status" value="1"/>
</dbReference>
<dbReference type="InterPro" id="IPR027417">
    <property type="entry name" value="P-loop_NTPase"/>
</dbReference>
<protein>
    <submittedName>
        <fullName evidence="10">Uncharacterized protein</fullName>
    </submittedName>
</protein>
<dbReference type="PROSITE" id="PS00321">
    <property type="entry name" value="RECA_1"/>
    <property type="match status" value="1"/>
</dbReference>
<dbReference type="InterPro" id="IPR020587">
    <property type="entry name" value="RecA_monomer-monomer_interface"/>
</dbReference>
<comment type="similarity">
    <text evidence="1 6">Belongs to the RecA family.</text>
</comment>
<evidence type="ECO:0000256" key="1">
    <source>
        <dbReference type="ARBA" id="ARBA00009391"/>
    </source>
</evidence>
<evidence type="ECO:0000256" key="2">
    <source>
        <dbReference type="ARBA" id="ARBA00022741"/>
    </source>
</evidence>
<organism evidence="10 11">
    <name type="scientific">Vanilla planifolia</name>
    <name type="common">Vanilla</name>
    <dbReference type="NCBI Taxonomy" id="51239"/>
    <lineage>
        <taxon>Eukaryota</taxon>
        <taxon>Viridiplantae</taxon>
        <taxon>Streptophyta</taxon>
        <taxon>Embryophyta</taxon>
        <taxon>Tracheophyta</taxon>
        <taxon>Spermatophyta</taxon>
        <taxon>Magnoliopsida</taxon>
        <taxon>Liliopsida</taxon>
        <taxon>Asparagales</taxon>
        <taxon>Orchidaceae</taxon>
        <taxon>Vanilloideae</taxon>
        <taxon>Vanilleae</taxon>
        <taxon>Vanilla</taxon>
    </lineage>
</organism>
<proteinExistence type="inferred from homology"/>
<evidence type="ECO:0000256" key="4">
    <source>
        <dbReference type="ARBA" id="ARBA00023125"/>
    </source>
</evidence>
<dbReference type="InterPro" id="IPR003593">
    <property type="entry name" value="AAA+_ATPase"/>
</dbReference>
<dbReference type="AlphaFoldDB" id="A0A835VH92"/>
<dbReference type="GO" id="GO:0140664">
    <property type="term" value="F:ATP-dependent DNA damage sensor activity"/>
    <property type="evidence" value="ECO:0007669"/>
    <property type="project" value="InterPro"/>
</dbReference>
<evidence type="ECO:0000313" key="10">
    <source>
        <dbReference type="EMBL" id="KAG0496960.1"/>
    </source>
</evidence>
<keyword evidence="4 7" id="KW-0238">DNA-binding</keyword>
<evidence type="ECO:0000256" key="7">
    <source>
        <dbReference type="RuleBase" id="RU004527"/>
    </source>
</evidence>
<keyword evidence="11" id="KW-1185">Reference proteome</keyword>
<dbReference type="PANTHER" id="PTHR45900">
    <property type="entry name" value="RECA"/>
    <property type="match status" value="1"/>
</dbReference>
<comment type="caution">
    <text evidence="10">The sequence shown here is derived from an EMBL/GenBank/DDBJ whole genome shotgun (WGS) entry which is preliminary data.</text>
</comment>
<dbReference type="EMBL" id="JADCNL010000001">
    <property type="protein sequence ID" value="KAG0496960.1"/>
    <property type="molecule type" value="Genomic_DNA"/>
</dbReference>
<dbReference type="Gene3D" id="3.40.50.300">
    <property type="entry name" value="P-loop containing nucleotide triphosphate hydrolases"/>
    <property type="match status" value="1"/>
</dbReference>
<dbReference type="InterPro" id="IPR020588">
    <property type="entry name" value="RecA_ATP-bd"/>
</dbReference>
<evidence type="ECO:0000256" key="3">
    <source>
        <dbReference type="ARBA" id="ARBA00022840"/>
    </source>
</evidence>
<keyword evidence="2 6" id="KW-0547">Nucleotide-binding</keyword>
<dbReference type="InterPro" id="IPR020584">
    <property type="entry name" value="DNA_recomb/repair_RecA_CS"/>
</dbReference>